<dbReference type="Gene3D" id="3.40.640.10">
    <property type="entry name" value="Type I PLP-dependent aspartate aminotransferase-like (Major domain)"/>
    <property type="match status" value="1"/>
</dbReference>
<name>A0A7U3ZHN7_RUNSL</name>
<evidence type="ECO:0000256" key="2">
    <source>
        <dbReference type="ARBA" id="ARBA00010008"/>
    </source>
</evidence>
<comment type="cofactor">
    <cofactor evidence="1">
        <name>pyridoxal 5'-phosphate</name>
        <dbReference type="ChEBI" id="CHEBI:597326"/>
    </cofactor>
</comment>
<dbReference type="SUPFAM" id="SSF53383">
    <property type="entry name" value="PLP-dependent transferases"/>
    <property type="match status" value="1"/>
</dbReference>
<reference evidence="6 7" key="2">
    <citation type="journal article" date="2012" name="Stand. Genomic Sci.">
        <title>Complete genome sequence of the aquatic bacterium Runella slithyformis type strain (LSU 4(T)).</title>
        <authorList>
            <person name="Copeland A."/>
            <person name="Zhang X."/>
            <person name="Misra M."/>
            <person name="Lapidus A."/>
            <person name="Nolan M."/>
            <person name="Lucas S."/>
            <person name="Deshpande S."/>
            <person name="Cheng J.F."/>
            <person name="Tapia R."/>
            <person name="Goodwin L.A."/>
            <person name="Pitluck S."/>
            <person name="Liolios K."/>
            <person name="Pagani I."/>
            <person name="Ivanova N."/>
            <person name="Mikhailova N."/>
            <person name="Pati A."/>
            <person name="Chen A."/>
            <person name="Palaniappan K."/>
            <person name="Land M."/>
            <person name="Hauser L."/>
            <person name="Pan C."/>
            <person name="Jeffries C.D."/>
            <person name="Detter J.C."/>
            <person name="Brambilla E.M."/>
            <person name="Rohde M."/>
            <person name="Djao O.D."/>
            <person name="Goker M."/>
            <person name="Sikorski J."/>
            <person name="Tindall B.J."/>
            <person name="Woyke T."/>
            <person name="Bristow J."/>
            <person name="Eisen J.A."/>
            <person name="Markowitz V."/>
            <person name="Hugenholtz P."/>
            <person name="Kyrpides N.C."/>
            <person name="Klenk H.P."/>
            <person name="Mavromatis K."/>
        </authorList>
    </citation>
    <scope>NUCLEOTIDE SEQUENCE [LARGE SCALE GENOMIC DNA]</scope>
    <source>
        <strain evidence="7">ATCC 29530 / DSM 19594 / LMG 11500 / NCIMB 11436 / LSU 4</strain>
    </source>
</reference>
<dbReference type="InterPro" id="IPR050087">
    <property type="entry name" value="AON_synthase_class-II"/>
</dbReference>
<evidence type="ECO:0000313" key="6">
    <source>
        <dbReference type="EMBL" id="AEI47402.1"/>
    </source>
</evidence>
<dbReference type="PANTHER" id="PTHR13693:SF77">
    <property type="entry name" value="8-AMINO-7-OXONONANOATE SYNTHASE"/>
    <property type="match status" value="1"/>
</dbReference>
<dbReference type="GO" id="GO:0008483">
    <property type="term" value="F:transaminase activity"/>
    <property type="evidence" value="ECO:0007669"/>
    <property type="project" value="UniProtKB-KW"/>
</dbReference>
<reference evidence="7" key="1">
    <citation type="submission" date="2011-06" db="EMBL/GenBank/DDBJ databases">
        <title>The complete genome of chromosome of Runella slithyformis DSM 19594.</title>
        <authorList>
            <consortium name="US DOE Joint Genome Institute (JGI-PGF)"/>
            <person name="Lucas S."/>
            <person name="Han J."/>
            <person name="Lapidus A."/>
            <person name="Bruce D."/>
            <person name="Goodwin L."/>
            <person name="Pitluck S."/>
            <person name="Peters L."/>
            <person name="Kyrpides N."/>
            <person name="Mavromatis K."/>
            <person name="Ivanova N."/>
            <person name="Ovchinnikova G."/>
            <person name="Zhang X."/>
            <person name="Misra M."/>
            <person name="Detter J.C."/>
            <person name="Tapia R."/>
            <person name="Han C."/>
            <person name="Land M."/>
            <person name="Hauser L."/>
            <person name="Markowitz V."/>
            <person name="Cheng J.-F."/>
            <person name="Hugenholtz P."/>
            <person name="Woyke T."/>
            <person name="Wu D."/>
            <person name="Tindall B."/>
            <person name="Faehrich R."/>
            <person name="Brambilla E."/>
            <person name="Klenk H.-P."/>
            <person name="Eisen J.A."/>
        </authorList>
    </citation>
    <scope>NUCLEOTIDE SEQUENCE [LARGE SCALE GENOMIC DNA]</scope>
    <source>
        <strain evidence="7">ATCC 29530 / DSM 19594 / LMG 11500 / NCIMB 11436 / LSU 4</strain>
    </source>
</reference>
<dbReference type="InterPro" id="IPR015424">
    <property type="entry name" value="PyrdxlP-dep_Trfase"/>
</dbReference>
<dbReference type="KEGG" id="rsi:Runsl_0971"/>
<comment type="similarity">
    <text evidence="2">Belongs to the class-II pyridoxal-phosphate-dependent aminotransferase family. BioF subfamily.</text>
</comment>
<keyword evidence="6" id="KW-0032">Aminotransferase</keyword>
<dbReference type="GO" id="GO:0030170">
    <property type="term" value="F:pyridoxal phosphate binding"/>
    <property type="evidence" value="ECO:0007669"/>
    <property type="project" value="InterPro"/>
</dbReference>
<dbReference type="InterPro" id="IPR015421">
    <property type="entry name" value="PyrdxlP-dep_Trfase_major"/>
</dbReference>
<evidence type="ECO:0000313" key="7">
    <source>
        <dbReference type="Proteomes" id="UP000000493"/>
    </source>
</evidence>
<dbReference type="Pfam" id="PF00155">
    <property type="entry name" value="Aminotran_1_2"/>
    <property type="match status" value="1"/>
</dbReference>
<keyword evidence="3" id="KW-0808">Transferase</keyword>
<organism evidence="6 7">
    <name type="scientific">Runella slithyformis (strain ATCC 29530 / DSM 19594 / LMG 11500 / NCIMB 11436 / LSU 4)</name>
    <dbReference type="NCBI Taxonomy" id="761193"/>
    <lineage>
        <taxon>Bacteria</taxon>
        <taxon>Pseudomonadati</taxon>
        <taxon>Bacteroidota</taxon>
        <taxon>Cytophagia</taxon>
        <taxon>Cytophagales</taxon>
        <taxon>Spirosomataceae</taxon>
        <taxon>Runella</taxon>
    </lineage>
</organism>
<keyword evidence="7" id="KW-1185">Reference proteome</keyword>
<dbReference type="AlphaFoldDB" id="A0A7U3ZHN7"/>
<sequence>MRFYIFRFYISRFYPYFHLQTPAHFHQIDHLPGRSIDLEGKNYLYFSGTAYLGLPHNPDFQNLIQEGLHHYGSVYGSSRNGNLQLTVYEQAEQKLALWAGAEAALTLSSGMLAGQAAIRQLMLEGYDFMYAPDVHPAVWHLPQVDIPKMEFTAWSLQFTVANRATNHHQPPITNHAAKRHPLALVTNSVDALRGKLYDFEWVNELPEDREFVLVVDDSHGMGVTGEGGRGAWGRIPKRKNVRVIVTASLAKAMGLSGGVIFSDAATLHRIRYSAYFGGCSPISPDHLYAYLHADALYDDAYARLQANINRFTASIRALNLLSFTDHYPVFYSKHDELYPFLLERGIFIYRFSYPKPTDKANTRIVLSAWHTPEDIQQLSAACHDFSQKFL</sequence>
<dbReference type="Proteomes" id="UP000000493">
    <property type="component" value="Chromosome"/>
</dbReference>
<dbReference type="InterPro" id="IPR015422">
    <property type="entry name" value="PyrdxlP-dep_Trfase_small"/>
</dbReference>
<keyword evidence="4" id="KW-0663">Pyridoxal phosphate</keyword>
<proteinExistence type="inferred from homology"/>
<protein>
    <submittedName>
        <fullName evidence="6">Aminotransferase class I and II</fullName>
    </submittedName>
</protein>
<dbReference type="PANTHER" id="PTHR13693">
    <property type="entry name" value="CLASS II AMINOTRANSFERASE/8-AMINO-7-OXONONANOATE SYNTHASE"/>
    <property type="match status" value="1"/>
</dbReference>
<evidence type="ECO:0000259" key="5">
    <source>
        <dbReference type="Pfam" id="PF00155"/>
    </source>
</evidence>
<gene>
    <name evidence="6" type="ordered locus">Runsl_0971</name>
</gene>
<evidence type="ECO:0000256" key="1">
    <source>
        <dbReference type="ARBA" id="ARBA00001933"/>
    </source>
</evidence>
<dbReference type="InterPro" id="IPR004839">
    <property type="entry name" value="Aminotransferase_I/II_large"/>
</dbReference>
<evidence type="ECO:0000256" key="3">
    <source>
        <dbReference type="ARBA" id="ARBA00022679"/>
    </source>
</evidence>
<dbReference type="Gene3D" id="3.90.1150.10">
    <property type="entry name" value="Aspartate Aminotransferase, domain 1"/>
    <property type="match status" value="1"/>
</dbReference>
<dbReference type="EMBL" id="CP002859">
    <property type="protein sequence ID" value="AEI47402.1"/>
    <property type="molecule type" value="Genomic_DNA"/>
</dbReference>
<evidence type="ECO:0000256" key="4">
    <source>
        <dbReference type="ARBA" id="ARBA00022898"/>
    </source>
</evidence>
<feature type="domain" description="Aminotransferase class I/classII large" evidence="5">
    <location>
        <begin position="50"/>
        <end position="378"/>
    </location>
</feature>
<accession>A0A7U3ZHN7</accession>